<feature type="signal peptide" evidence="2">
    <location>
        <begin position="1"/>
        <end position="20"/>
    </location>
</feature>
<feature type="transmembrane region" description="Helical" evidence="1">
    <location>
        <begin position="87"/>
        <end position="113"/>
    </location>
</feature>
<dbReference type="EMBL" id="PRFC01000017">
    <property type="protein sequence ID" value="PWV17587.1"/>
    <property type="molecule type" value="Genomic_DNA"/>
</dbReference>
<dbReference type="AlphaFoldDB" id="A0A2V2X9R0"/>
<evidence type="ECO:0000313" key="3">
    <source>
        <dbReference type="EMBL" id="PWV17587.1"/>
    </source>
</evidence>
<dbReference type="VEuPathDB" id="TriTrypDB:C3747_17g640"/>
<dbReference type="Proteomes" id="UP000246078">
    <property type="component" value="Unassembled WGS sequence"/>
</dbReference>
<accession>A0A2V2X9R0</accession>
<sequence>MQIVLFSVVWGITVMHRCCGVYDLCSLHVSAALPNSLPTCFCVCLLRPICTRASILVECVRCRRCHRGAGPWRAECVGEPSVLTTLLLSFALTNTVLGGWHPLAVVVVVLVHLVCRHTVWMSLLLWPRAMTVPIFFLIPLSFVGQYSALTQSNQ</sequence>
<evidence type="ECO:0000256" key="1">
    <source>
        <dbReference type="SAM" id="Phobius"/>
    </source>
</evidence>
<name>A0A2V2X9R0_TRYCR</name>
<evidence type="ECO:0000313" key="4">
    <source>
        <dbReference type="Proteomes" id="UP000246078"/>
    </source>
</evidence>
<dbReference type="VEuPathDB" id="TriTrypDB:TcCL_ESM03535"/>
<dbReference type="VEuPathDB" id="TriTrypDB:TcG_06285"/>
<organism evidence="3 4">
    <name type="scientific">Trypanosoma cruzi</name>
    <dbReference type="NCBI Taxonomy" id="5693"/>
    <lineage>
        <taxon>Eukaryota</taxon>
        <taxon>Discoba</taxon>
        <taxon>Euglenozoa</taxon>
        <taxon>Kinetoplastea</taxon>
        <taxon>Metakinetoplastina</taxon>
        <taxon>Trypanosomatida</taxon>
        <taxon>Trypanosomatidae</taxon>
        <taxon>Trypanosoma</taxon>
        <taxon>Schizotrypanum</taxon>
    </lineage>
</organism>
<protein>
    <submittedName>
        <fullName evidence="3">Putative retrotransposon hot spot (RHS) protein</fullName>
    </submittedName>
</protein>
<feature type="transmembrane region" description="Helical" evidence="1">
    <location>
        <begin position="125"/>
        <end position="148"/>
    </location>
</feature>
<keyword evidence="2" id="KW-0732">Signal</keyword>
<keyword evidence="1" id="KW-0812">Transmembrane</keyword>
<dbReference type="VEuPathDB" id="TriTrypDB:C4B63_53g221"/>
<feature type="chain" id="PRO_5016005908" evidence="2">
    <location>
        <begin position="21"/>
        <end position="154"/>
    </location>
</feature>
<dbReference type="VEuPathDB" id="TriTrypDB:TcCLB.504109.200"/>
<proteinExistence type="predicted"/>
<keyword evidence="1" id="KW-0472">Membrane</keyword>
<gene>
    <name evidence="3" type="ORF">C3747_17g640</name>
</gene>
<dbReference type="VEuPathDB" id="TriTrypDB:TCDM_13160"/>
<comment type="caution">
    <text evidence="3">The sequence shown here is derived from an EMBL/GenBank/DDBJ whole genome shotgun (WGS) entry which is preliminary data.</text>
</comment>
<evidence type="ECO:0000256" key="2">
    <source>
        <dbReference type="SAM" id="SignalP"/>
    </source>
</evidence>
<keyword evidence="1" id="KW-1133">Transmembrane helix</keyword>
<reference evidence="3 4" key="1">
    <citation type="journal article" date="2018" name="Microb. Genom.">
        <title>Expanding an expanded genome: long-read sequencing of Trypanosoma cruzi.</title>
        <authorList>
            <person name="Berna L."/>
            <person name="Rodriguez M."/>
            <person name="Chiribao M.L."/>
            <person name="Parodi-Talice A."/>
            <person name="Pita S."/>
            <person name="Rijo G."/>
            <person name="Alvarez-Valin F."/>
            <person name="Robello C."/>
        </authorList>
    </citation>
    <scope>NUCLEOTIDE SEQUENCE [LARGE SCALE GENOMIC DNA]</scope>
    <source>
        <strain evidence="3 4">TCC</strain>
    </source>
</reference>